<gene>
    <name evidence="3" type="ORF">GCM10022261_26500</name>
</gene>
<dbReference type="EMBL" id="BAABAZ010000008">
    <property type="protein sequence ID" value="GAA4285119.1"/>
    <property type="molecule type" value="Genomic_DNA"/>
</dbReference>
<organism evidence="3 4">
    <name type="scientific">Brevibacterium daeguense</name>
    <dbReference type="NCBI Taxonomy" id="909936"/>
    <lineage>
        <taxon>Bacteria</taxon>
        <taxon>Bacillati</taxon>
        <taxon>Actinomycetota</taxon>
        <taxon>Actinomycetes</taxon>
        <taxon>Micrococcales</taxon>
        <taxon>Brevibacteriaceae</taxon>
        <taxon>Brevibacterium</taxon>
    </lineage>
</organism>
<dbReference type="Proteomes" id="UP001501586">
    <property type="component" value="Unassembled WGS sequence"/>
</dbReference>
<comment type="caution">
    <text evidence="3">The sequence shown here is derived from an EMBL/GenBank/DDBJ whole genome shotgun (WGS) entry which is preliminary data.</text>
</comment>
<dbReference type="RefSeq" id="WP_236865904.1">
    <property type="nucleotide sequence ID" value="NZ_BAABAZ010000008.1"/>
</dbReference>
<protein>
    <submittedName>
        <fullName evidence="3">Uncharacterized protein</fullName>
    </submittedName>
</protein>
<name>A0ABP8EMF5_9MICO</name>
<dbReference type="PANTHER" id="PTHR43007:SF1">
    <property type="entry name" value="2-PHOSPHO-L-LACTATE TRANSFERASE"/>
    <property type="match status" value="1"/>
</dbReference>
<dbReference type="InterPro" id="IPR038136">
    <property type="entry name" value="CofD-like_dom_sf"/>
</dbReference>
<reference evidence="4" key="1">
    <citation type="journal article" date="2019" name="Int. J. Syst. Evol. Microbiol.">
        <title>The Global Catalogue of Microorganisms (GCM) 10K type strain sequencing project: providing services to taxonomists for standard genome sequencing and annotation.</title>
        <authorList>
            <consortium name="The Broad Institute Genomics Platform"/>
            <consortium name="The Broad Institute Genome Sequencing Center for Infectious Disease"/>
            <person name="Wu L."/>
            <person name="Ma J."/>
        </authorList>
    </citation>
    <scope>NUCLEOTIDE SEQUENCE [LARGE SCALE GENOMIC DNA]</scope>
    <source>
        <strain evidence="4">JCM 17458</strain>
    </source>
</reference>
<evidence type="ECO:0000256" key="1">
    <source>
        <dbReference type="ARBA" id="ARBA00022679"/>
    </source>
</evidence>
<dbReference type="InterPro" id="IPR002882">
    <property type="entry name" value="CofD"/>
</dbReference>
<keyword evidence="4" id="KW-1185">Reference proteome</keyword>
<evidence type="ECO:0000313" key="3">
    <source>
        <dbReference type="EMBL" id="GAA4285119.1"/>
    </source>
</evidence>
<proteinExistence type="predicted"/>
<dbReference type="SUPFAM" id="SSF142338">
    <property type="entry name" value="CofD-like"/>
    <property type="match status" value="1"/>
</dbReference>
<evidence type="ECO:0000313" key="4">
    <source>
        <dbReference type="Proteomes" id="UP001501586"/>
    </source>
</evidence>
<accession>A0ABP8EMF5</accession>
<dbReference type="PANTHER" id="PTHR43007">
    <property type="entry name" value="2-PHOSPHO-L-LACTATE TRANSFERASE"/>
    <property type="match status" value="1"/>
</dbReference>
<keyword evidence="2" id="KW-0460">Magnesium</keyword>
<evidence type="ECO:0000256" key="2">
    <source>
        <dbReference type="ARBA" id="ARBA00022842"/>
    </source>
</evidence>
<sequence length="263" mass="28147">MGTMKITALPLTDTSTGVLADVVDFAASLPRSQATVIASTFTDVTVHGLRFTPDLDACLLPPGTAVPGGAVQELAAYHVDAEWFRMTEASLAAAVLRTRLLGLGYPLSQVVQAMATRYTPSFTLLPASDDSVETLVVVKQDDHEEAWPARRYRADPSPAVQRVVRSGFEGAKAAPGVLKAIRQADVVLVRADEFAAYDTVPMLQLPGVIDALTGTRARLLTLGAEFLPDELRRRLGGREVTGTIAEACSDLPTSTATRTVWDR</sequence>
<dbReference type="Pfam" id="PF01933">
    <property type="entry name" value="CofD"/>
    <property type="match status" value="1"/>
</dbReference>
<keyword evidence="1" id="KW-0808">Transferase</keyword>
<dbReference type="Gene3D" id="3.40.50.10680">
    <property type="entry name" value="CofD-like domains"/>
    <property type="match status" value="1"/>
</dbReference>
<dbReference type="InterPro" id="IPR010115">
    <property type="entry name" value="FbiA/CofD"/>
</dbReference>